<evidence type="ECO:0000313" key="2">
    <source>
        <dbReference type="EMBL" id="MFD2264601.1"/>
    </source>
</evidence>
<protein>
    <submittedName>
        <fullName evidence="2">DUF2141 domain-containing protein</fullName>
    </submittedName>
</protein>
<gene>
    <name evidence="2" type="ORF">ACFSM5_16980</name>
</gene>
<sequence>MRIFGAIGTAGWLLFTASSAWAACAPGVTGGAMLEIQMEGVRSNKGQLTVTVYPDDPSRFLASGGKEARVRVPVSQPMTEACLEVPKPGTYAIAVYHDENMDRKFNRTFVGLPDEGYGFSRNPTGLLGIPGFDEVKFAAVAGVNRLTIKITY</sequence>
<dbReference type="RefSeq" id="WP_379877697.1">
    <property type="nucleotide sequence ID" value="NZ_JBHUIP010000013.1"/>
</dbReference>
<comment type="caution">
    <text evidence="2">The sequence shown here is derived from an EMBL/GenBank/DDBJ whole genome shotgun (WGS) entry which is preliminary data.</text>
</comment>
<organism evidence="2 3">
    <name type="scientific">Lacibacterium aquatile</name>
    <dbReference type="NCBI Taxonomy" id="1168082"/>
    <lineage>
        <taxon>Bacteria</taxon>
        <taxon>Pseudomonadati</taxon>
        <taxon>Pseudomonadota</taxon>
        <taxon>Alphaproteobacteria</taxon>
        <taxon>Rhodospirillales</taxon>
        <taxon>Rhodospirillaceae</taxon>
    </lineage>
</organism>
<dbReference type="InterPro" id="IPR018673">
    <property type="entry name" value="DUF2141"/>
</dbReference>
<dbReference type="Pfam" id="PF09912">
    <property type="entry name" value="DUF2141"/>
    <property type="match status" value="1"/>
</dbReference>
<feature type="signal peptide" evidence="1">
    <location>
        <begin position="1"/>
        <end position="22"/>
    </location>
</feature>
<feature type="chain" id="PRO_5045340159" evidence="1">
    <location>
        <begin position="23"/>
        <end position="152"/>
    </location>
</feature>
<accession>A0ABW5DXB8</accession>
<keyword evidence="3" id="KW-1185">Reference proteome</keyword>
<evidence type="ECO:0000313" key="3">
    <source>
        <dbReference type="Proteomes" id="UP001597295"/>
    </source>
</evidence>
<name>A0ABW5DXB8_9PROT</name>
<reference evidence="3" key="1">
    <citation type="journal article" date="2019" name="Int. J. Syst. Evol. Microbiol.">
        <title>The Global Catalogue of Microorganisms (GCM) 10K type strain sequencing project: providing services to taxonomists for standard genome sequencing and annotation.</title>
        <authorList>
            <consortium name="The Broad Institute Genomics Platform"/>
            <consortium name="The Broad Institute Genome Sequencing Center for Infectious Disease"/>
            <person name="Wu L."/>
            <person name="Ma J."/>
        </authorList>
    </citation>
    <scope>NUCLEOTIDE SEQUENCE [LARGE SCALE GENOMIC DNA]</scope>
    <source>
        <strain evidence="3">CGMCC 1.19062</strain>
    </source>
</reference>
<dbReference type="EMBL" id="JBHUIP010000013">
    <property type="protein sequence ID" value="MFD2264601.1"/>
    <property type="molecule type" value="Genomic_DNA"/>
</dbReference>
<evidence type="ECO:0000256" key="1">
    <source>
        <dbReference type="SAM" id="SignalP"/>
    </source>
</evidence>
<proteinExistence type="predicted"/>
<dbReference type="Proteomes" id="UP001597295">
    <property type="component" value="Unassembled WGS sequence"/>
</dbReference>
<keyword evidence="1" id="KW-0732">Signal</keyword>
<dbReference type="PROSITE" id="PS51257">
    <property type="entry name" value="PROKAR_LIPOPROTEIN"/>
    <property type="match status" value="1"/>
</dbReference>